<name>A0A016VNP9_9BILA</name>
<dbReference type="AlphaFoldDB" id="A0A016VNP9"/>
<sequence length="88" mass="10189">MELLTWTRMRALPFCCPSRTIPSAQHGMSDQGSHHAAEKYGWNINLHSKCLSVKENEFWAFPEKSSALPPFFNMLDIMEVDSDMKIHY</sequence>
<proteinExistence type="predicted"/>
<protein>
    <submittedName>
        <fullName evidence="1">Uncharacterized protein</fullName>
    </submittedName>
</protein>
<evidence type="ECO:0000313" key="1">
    <source>
        <dbReference type="EMBL" id="EYC29214.1"/>
    </source>
</evidence>
<dbReference type="Proteomes" id="UP000024635">
    <property type="component" value="Unassembled WGS sequence"/>
</dbReference>
<keyword evidence="2" id="KW-1185">Reference proteome</keyword>
<dbReference type="EMBL" id="JARK01001342">
    <property type="protein sequence ID" value="EYC29214.1"/>
    <property type="molecule type" value="Genomic_DNA"/>
</dbReference>
<accession>A0A016VNP9</accession>
<comment type="caution">
    <text evidence="1">The sequence shown here is derived from an EMBL/GenBank/DDBJ whole genome shotgun (WGS) entry which is preliminary data.</text>
</comment>
<evidence type="ECO:0000313" key="2">
    <source>
        <dbReference type="Proteomes" id="UP000024635"/>
    </source>
</evidence>
<gene>
    <name evidence="1" type="primary">Acey_s0006.g2845</name>
    <name evidence="1" type="ORF">Y032_0006g2845</name>
</gene>
<reference evidence="2" key="1">
    <citation type="journal article" date="2015" name="Nat. Genet.">
        <title>The genome and transcriptome of the zoonotic hookworm Ancylostoma ceylanicum identify infection-specific gene families.</title>
        <authorList>
            <person name="Schwarz E.M."/>
            <person name="Hu Y."/>
            <person name="Antoshechkin I."/>
            <person name="Miller M.M."/>
            <person name="Sternberg P.W."/>
            <person name="Aroian R.V."/>
        </authorList>
    </citation>
    <scope>NUCLEOTIDE SEQUENCE</scope>
    <source>
        <strain evidence="2">HY135</strain>
    </source>
</reference>
<organism evidence="1 2">
    <name type="scientific">Ancylostoma ceylanicum</name>
    <dbReference type="NCBI Taxonomy" id="53326"/>
    <lineage>
        <taxon>Eukaryota</taxon>
        <taxon>Metazoa</taxon>
        <taxon>Ecdysozoa</taxon>
        <taxon>Nematoda</taxon>
        <taxon>Chromadorea</taxon>
        <taxon>Rhabditida</taxon>
        <taxon>Rhabditina</taxon>
        <taxon>Rhabditomorpha</taxon>
        <taxon>Strongyloidea</taxon>
        <taxon>Ancylostomatidae</taxon>
        <taxon>Ancylostomatinae</taxon>
        <taxon>Ancylostoma</taxon>
    </lineage>
</organism>